<dbReference type="InterPro" id="IPR049326">
    <property type="entry name" value="Rhodopsin_dom_fungi"/>
</dbReference>
<comment type="caution">
    <text evidence="4">The sequence shown here is derived from an EMBL/GenBank/DDBJ whole genome shotgun (WGS) entry which is preliminary data.</text>
</comment>
<feature type="compositionally biased region" description="Basic and acidic residues" evidence="1">
    <location>
        <begin position="354"/>
        <end position="375"/>
    </location>
</feature>
<reference evidence="4 5" key="1">
    <citation type="journal article" date="2024" name="Commun. Biol.">
        <title>Comparative genomic analysis of thermophilic fungi reveals convergent evolutionary adaptations and gene losses.</title>
        <authorList>
            <person name="Steindorff A.S."/>
            <person name="Aguilar-Pontes M.V."/>
            <person name="Robinson A.J."/>
            <person name="Andreopoulos B."/>
            <person name="LaButti K."/>
            <person name="Kuo A."/>
            <person name="Mondo S."/>
            <person name="Riley R."/>
            <person name="Otillar R."/>
            <person name="Haridas S."/>
            <person name="Lipzen A."/>
            <person name="Grimwood J."/>
            <person name="Schmutz J."/>
            <person name="Clum A."/>
            <person name="Reid I.D."/>
            <person name="Moisan M.C."/>
            <person name="Butler G."/>
            <person name="Nguyen T.T.M."/>
            <person name="Dewar K."/>
            <person name="Conant G."/>
            <person name="Drula E."/>
            <person name="Henrissat B."/>
            <person name="Hansel C."/>
            <person name="Singer S."/>
            <person name="Hutchinson M.I."/>
            <person name="de Vries R.P."/>
            <person name="Natvig D.O."/>
            <person name="Powell A.J."/>
            <person name="Tsang A."/>
            <person name="Grigoriev I.V."/>
        </authorList>
    </citation>
    <scope>NUCLEOTIDE SEQUENCE [LARGE SCALE GENOMIC DNA]</scope>
    <source>
        <strain evidence="4 5">CBS 494.80</strain>
    </source>
</reference>
<dbReference type="EMBL" id="JAZHXI010000016">
    <property type="protein sequence ID" value="KAL2062998.1"/>
    <property type="molecule type" value="Genomic_DNA"/>
</dbReference>
<accession>A0ABR4BZC6</accession>
<evidence type="ECO:0000256" key="2">
    <source>
        <dbReference type="SAM" id="Phobius"/>
    </source>
</evidence>
<feature type="compositionally biased region" description="Polar residues" evidence="1">
    <location>
        <begin position="325"/>
        <end position="350"/>
    </location>
</feature>
<organism evidence="4 5">
    <name type="scientific">Oculimacula yallundae</name>
    <dbReference type="NCBI Taxonomy" id="86028"/>
    <lineage>
        <taxon>Eukaryota</taxon>
        <taxon>Fungi</taxon>
        <taxon>Dikarya</taxon>
        <taxon>Ascomycota</taxon>
        <taxon>Pezizomycotina</taxon>
        <taxon>Leotiomycetes</taxon>
        <taxon>Helotiales</taxon>
        <taxon>Ploettnerulaceae</taxon>
        <taxon>Oculimacula</taxon>
    </lineage>
</organism>
<keyword evidence="5" id="KW-1185">Reference proteome</keyword>
<gene>
    <name evidence="4" type="ORF">VTL71DRAFT_6070</name>
</gene>
<evidence type="ECO:0000259" key="3">
    <source>
        <dbReference type="Pfam" id="PF20684"/>
    </source>
</evidence>
<feature type="transmembrane region" description="Helical" evidence="2">
    <location>
        <begin position="138"/>
        <end position="156"/>
    </location>
</feature>
<feature type="transmembrane region" description="Helical" evidence="2">
    <location>
        <begin position="106"/>
        <end position="126"/>
    </location>
</feature>
<sequence>MVQPWTTVMARTVIISENNQGPIVNIAAWIGMTFMVLCVLTRVISKYSIVLRPTIDDALILATMIFAVLHTIMLSTMVANGLGSPQSTLSDNKIGEIEKFGYTSQLLYVPALALGKLSTVVYLRALSPDARFVIVNQIIEGFVVLWAFSTEFAIAFQCALPTPWAFITSKCFNTTAMWNATGAIDILTDIVITALPGYLVWNVQMSTAKKALVVGIFGFRILSSIIPLTIWRLQVLNTDSVADKTLPLYREYLATTVQLNFAILASCIPFLKPFMESMNSGSYTASAPPMDPSYGGGSKLNSHSADTSRRSTKPNESIKLESLNHSRSTKQNTPTRSQNNTRSTEPTRGGSSDDDFHFGLQEQRRNDMGTLRPDKGTNFTHIGRTTPEENQARISIESDSMIIRQTTEWDIQETYEPIKRGDSRFDSRVTTDSASDQADKDSRRTGQQGHYAI</sequence>
<feature type="compositionally biased region" description="Basic and acidic residues" evidence="1">
    <location>
        <begin position="416"/>
        <end position="429"/>
    </location>
</feature>
<keyword evidence="2" id="KW-0472">Membrane</keyword>
<feature type="transmembrane region" description="Helical" evidence="2">
    <location>
        <begin position="211"/>
        <end position="232"/>
    </location>
</feature>
<keyword evidence="2" id="KW-0812">Transmembrane</keyword>
<feature type="region of interest" description="Disordered" evidence="1">
    <location>
        <begin position="416"/>
        <end position="453"/>
    </location>
</feature>
<evidence type="ECO:0000313" key="5">
    <source>
        <dbReference type="Proteomes" id="UP001595075"/>
    </source>
</evidence>
<feature type="transmembrane region" description="Helical" evidence="2">
    <location>
        <begin position="26"/>
        <end position="45"/>
    </location>
</feature>
<dbReference type="PANTHER" id="PTHR39614">
    <property type="entry name" value="INTEGRAL MEMBRANE PROTEIN"/>
    <property type="match status" value="1"/>
</dbReference>
<keyword evidence="2" id="KW-1133">Transmembrane helix</keyword>
<protein>
    <recommendedName>
        <fullName evidence="3">Rhodopsin domain-containing protein</fullName>
    </recommendedName>
</protein>
<evidence type="ECO:0000313" key="4">
    <source>
        <dbReference type="EMBL" id="KAL2062998.1"/>
    </source>
</evidence>
<feature type="transmembrane region" description="Helical" evidence="2">
    <location>
        <begin position="252"/>
        <end position="271"/>
    </location>
</feature>
<feature type="transmembrane region" description="Helical" evidence="2">
    <location>
        <begin position="176"/>
        <end position="199"/>
    </location>
</feature>
<proteinExistence type="predicted"/>
<feature type="region of interest" description="Disordered" evidence="1">
    <location>
        <begin position="289"/>
        <end position="390"/>
    </location>
</feature>
<evidence type="ECO:0000256" key="1">
    <source>
        <dbReference type="SAM" id="MobiDB-lite"/>
    </source>
</evidence>
<feature type="domain" description="Rhodopsin" evidence="3">
    <location>
        <begin position="42"/>
        <end position="276"/>
    </location>
</feature>
<name>A0ABR4BZC6_9HELO</name>
<dbReference type="Proteomes" id="UP001595075">
    <property type="component" value="Unassembled WGS sequence"/>
</dbReference>
<feature type="transmembrane region" description="Helical" evidence="2">
    <location>
        <begin position="57"/>
        <end position="79"/>
    </location>
</feature>
<dbReference type="PANTHER" id="PTHR39614:SF2">
    <property type="entry name" value="INTEGRAL MEMBRANE PROTEIN"/>
    <property type="match status" value="1"/>
</dbReference>
<dbReference type="Pfam" id="PF20684">
    <property type="entry name" value="Fung_rhodopsin"/>
    <property type="match status" value="1"/>
</dbReference>